<dbReference type="InterPro" id="IPR000160">
    <property type="entry name" value="GGDEF_dom"/>
</dbReference>
<evidence type="ECO:0000313" key="8">
    <source>
        <dbReference type="Proteomes" id="UP000199652"/>
    </source>
</evidence>
<gene>
    <name evidence="7" type="ORF">SAMN04488579_11836</name>
</gene>
<comment type="function">
    <text evidence="2">May play the central regulatory role in sporulation. It may be an element of the effector pathway responsible for the activation of sporulation genes in response to nutritional stress. Spo0A may act in concert with spo0H (a sigma factor) to control the expression of some genes that are critical to the sporulation process.</text>
</comment>
<feature type="domain" description="Response regulatory" evidence="4">
    <location>
        <begin position="6"/>
        <end position="122"/>
    </location>
</feature>
<evidence type="ECO:0000256" key="1">
    <source>
        <dbReference type="ARBA" id="ARBA00018672"/>
    </source>
</evidence>
<protein>
    <recommendedName>
        <fullName evidence="1">Stage 0 sporulation protein A homolog</fullName>
    </recommendedName>
</protein>
<dbReference type="InterPro" id="IPR001789">
    <property type="entry name" value="Sig_transdc_resp-reg_receiver"/>
</dbReference>
<dbReference type="SUPFAM" id="SSF55073">
    <property type="entry name" value="Nucleotide cyclase"/>
    <property type="match status" value="2"/>
</dbReference>
<evidence type="ECO:0000313" key="7">
    <source>
        <dbReference type="EMBL" id="SDY16454.1"/>
    </source>
</evidence>
<dbReference type="SMART" id="SM00267">
    <property type="entry name" value="GGDEF"/>
    <property type="match status" value="2"/>
</dbReference>
<dbReference type="EMBL" id="FNOU01000018">
    <property type="protein sequence ID" value="SDY16454.1"/>
    <property type="molecule type" value="Genomic_DNA"/>
</dbReference>
<dbReference type="PANTHER" id="PTHR33121:SF70">
    <property type="entry name" value="SIGNALING PROTEIN YKOW"/>
    <property type="match status" value="1"/>
</dbReference>
<dbReference type="Gene3D" id="3.20.20.450">
    <property type="entry name" value="EAL domain"/>
    <property type="match status" value="1"/>
</dbReference>
<feature type="modified residue" description="4-aspartylphosphate" evidence="3">
    <location>
        <position position="767"/>
    </location>
</feature>
<dbReference type="PROSITE" id="PS50887">
    <property type="entry name" value="GGDEF"/>
    <property type="match status" value="2"/>
</dbReference>
<dbReference type="OrthoDB" id="9805474at2"/>
<organism evidence="7 8">
    <name type="scientific">Eubacterium barkeri</name>
    <name type="common">Clostridium barkeri</name>
    <dbReference type="NCBI Taxonomy" id="1528"/>
    <lineage>
        <taxon>Bacteria</taxon>
        <taxon>Bacillati</taxon>
        <taxon>Bacillota</taxon>
        <taxon>Clostridia</taxon>
        <taxon>Eubacteriales</taxon>
        <taxon>Eubacteriaceae</taxon>
        <taxon>Eubacterium</taxon>
    </lineage>
</organism>
<dbReference type="SUPFAM" id="SSF141868">
    <property type="entry name" value="EAL domain-like"/>
    <property type="match status" value="1"/>
</dbReference>
<evidence type="ECO:0000256" key="3">
    <source>
        <dbReference type="PROSITE-ProRule" id="PRU00169"/>
    </source>
</evidence>
<dbReference type="InterPro" id="IPR029787">
    <property type="entry name" value="Nucleotide_cyclase"/>
</dbReference>
<dbReference type="Pfam" id="PF00072">
    <property type="entry name" value="Response_reg"/>
    <property type="match status" value="2"/>
</dbReference>
<dbReference type="Pfam" id="PF00563">
    <property type="entry name" value="EAL"/>
    <property type="match status" value="1"/>
</dbReference>
<evidence type="ECO:0000259" key="5">
    <source>
        <dbReference type="PROSITE" id="PS50883"/>
    </source>
</evidence>
<dbReference type="SMART" id="SM00052">
    <property type="entry name" value="EAL"/>
    <property type="match status" value="1"/>
</dbReference>
<reference evidence="8" key="1">
    <citation type="submission" date="2016-10" db="EMBL/GenBank/DDBJ databases">
        <authorList>
            <person name="Varghese N."/>
            <person name="Submissions S."/>
        </authorList>
    </citation>
    <scope>NUCLEOTIDE SEQUENCE [LARGE SCALE GENOMIC DNA]</scope>
    <source>
        <strain evidence="8">VPI 5359</strain>
    </source>
</reference>
<evidence type="ECO:0000259" key="6">
    <source>
        <dbReference type="PROSITE" id="PS50887"/>
    </source>
</evidence>
<feature type="domain" description="Response regulatory" evidence="4">
    <location>
        <begin position="717"/>
        <end position="834"/>
    </location>
</feature>
<dbReference type="InterPro" id="IPR050706">
    <property type="entry name" value="Cyclic-di-GMP_PDE-like"/>
</dbReference>
<dbReference type="CDD" id="cd01949">
    <property type="entry name" value="GGDEF"/>
    <property type="match status" value="1"/>
</dbReference>
<dbReference type="CDD" id="cd01948">
    <property type="entry name" value="EAL"/>
    <property type="match status" value="1"/>
</dbReference>
<dbReference type="Gene3D" id="3.30.450.20">
    <property type="entry name" value="PAS domain"/>
    <property type="match status" value="1"/>
</dbReference>
<keyword evidence="3" id="KW-0597">Phosphoprotein</keyword>
<dbReference type="SUPFAM" id="SSF55785">
    <property type="entry name" value="PYP-like sensor domain (PAS domain)"/>
    <property type="match status" value="1"/>
</dbReference>
<dbReference type="RefSeq" id="WP_090246212.1">
    <property type="nucleotide sequence ID" value="NZ_FNOU01000018.1"/>
</dbReference>
<evidence type="ECO:0000256" key="2">
    <source>
        <dbReference type="ARBA" id="ARBA00024867"/>
    </source>
</evidence>
<evidence type="ECO:0000259" key="4">
    <source>
        <dbReference type="PROSITE" id="PS50110"/>
    </source>
</evidence>
<dbReference type="SUPFAM" id="SSF52172">
    <property type="entry name" value="CheY-like"/>
    <property type="match status" value="2"/>
</dbReference>
<keyword evidence="8" id="KW-1185">Reference proteome</keyword>
<dbReference type="GO" id="GO:0000160">
    <property type="term" value="P:phosphorelay signal transduction system"/>
    <property type="evidence" value="ECO:0007669"/>
    <property type="project" value="InterPro"/>
</dbReference>
<feature type="modified residue" description="4-aspartylphosphate" evidence="3">
    <location>
        <position position="55"/>
    </location>
</feature>
<dbReference type="GO" id="GO:0071111">
    <property type="term" value="F:cyclic-guanylate-specific phosphodiesterase activity"/>
    <property type="evidence" value="ECO:0007669"/>
    <property type="project" value="InterPro"/>
</dbReference>
<dbReference type="InterPro" id="IPR035919">
    <property type="entry name" value="EAL_sf"/>
</dbReference>
<dbReference type="SMART" id="SM00448">
    <property type="entry name" value="REC"/>
    <property type="match status" value="2"/>
</dbReference>
<dbReference type="AlphaFoldDB" id="A0A1H3HNT9"/>
<feature type="domain" description="GGDEF" evidence="6">
    <location>
        <begin position="882"/>
        <end position="1014"/>
    </location>
</feature>
<dbReference type="InterPro" id="IPR011006">
    <property type="entry name" value="CheY-like_superfamily"/>
</dbReference>
<feature type="domain" description="GGDEF" evidence="6">
    <location>
        <begin position="165"/>
        <end position="295"/>
    </location>
</feature>
<dbReference type="STRING" id="1528.SAMN04488579_11836"/>
<dbReference type="InterPro" id="IPR001633">
    <property type="entry name" value="EAL_dom"/>
</dbReference>
<dbReference type="Proteomes" id="UP000199652">
    <property type="component" value="Unassembled WGS sequence"/>
</dbReference>
<name>A0A1H3HNT9_EUBBA</name>
<dbReference type="PROSITE" id="PS50883">
    <property type="entry name" value="EAL"/>
    <property type="match status" value="1"/>
</dbReference>
<feature type="domain" description="EAL" evidence="5">
    <location>
        <begin position="304"/>
        <end position="558"/>
    </location>
</feature>
<dbReference type="InterPro" id="IPR035965">
    <property type="entry name" value="PAS-like_dom_sf"/>
</dbReference>
<proteinExistence type="predicted"/>
<dbReference type="Pfam" id="PF00990">
    <property type="entry name" value="GGDEF"/>
    <property type="match status" value="2"/>
</dbReference>
<dbReference type="Gene3D" id="3.40.50.2300">
    <property type="match status" value="2"/>
</dbReference>
<dbReference type="NCBIfam" id="TIGR00254">
    <property type="entry name" value="GGDEF"/>
    <property type="match status" value="1"/>
</dbReference>
<dbReference type="InterPro" id="IPR043128">
    <property type="entry name" value="Rev_trsase/Diguanyl_cyclase"/>
</dbReference>
<dbReference type="Gene3D" id="3.30.70.270">
    <property type="match status" value="2"/>
</dbReference>
<sequence>MPSTNTVLVIEDNIVNRKVLYKILEDEYNVLEAKNGEEGLAMLQANPQTAAVILDLVMPIMDGFAFMSKINEMPEFKDTPIIVSTGSNNQEDEKHALSLGAWDFVFKPYIPEILKFRLRHVIERSQMAAFERLKYLAEYDTLTDIYNKSKFSIAVRELLEGNPEYPFAFIRFDIDRFQLFNAFYGDEAGDAFLKCLAGKLKGLMKAYPLGVYGRMEADIFAVCVAYTSRDRLEQMIGQFVEFFGVYKSDFNIIPSFGIYYLDDYTIPVGIMLDRATLAARTCKGNYMNHIAVYQPAMSHELELQQEMVNEMLPALEGGQFCVYFQPKYNLMTGGLSGAEALVRWNHPQKGMISPGDFIPVFEANGFIARLDYYVWEKTCGFLAKWLREGSQPVPVSVNVSQVNFYNPNLVENLCKLVDAYHIPAGLLQLELTESAYMENPQIMQDVIHRLRGKGFPIHMDDFGSGYSSLNMLKNIEIDILKIDLGFLRDTDHSGRAENIIASIVRMAKWLGIPTVAEGVEDGHQAEFLRSIGCEYAQGYHYGRPMPAVDYEVLMAKEDRRVLSVDAPVFEADALWASNPQMEILFFNAILPSCICEFDNGYIDILRVNKAFDQLFEEDHAMSRRNPLKMVALEHQASVMASFETAIHTQDYGECEFCLKTEDHPPRWVDLKLKYISSLGNKQILMGTLADITGQKKIEAELKKYKKSLERDGNQTNQVLIVDDEESSRVILRTLIDPYFTVCEASNGKEAVKILSEKQNNIDLILLDIMMPQMDGLAFMEYRSAHDVLMDIPVIMITADDSVEQQIHTIAIGANDCITKPFIPEVALRRVLNVMEAKQRIQEIVRVYESTAIQAQLDPFTRLYNRQAIVEKISQALTEGGESLHTLIMLELENFKAINDGLGHHYGDQAILKLSEALKGFFRKVDFIGRYGGEEFCIFLEDMPSEDFVLKKCQDLCNTIDRIFLGESGVHLVCSLGIAISQGQRESFEDLYGKAEAALVHSKHQGENIATLYGEYLMVNAPEPIFNREWLIDVLDNAISIFSEETDEVLYMSRGAMALFDTVDYHGKKCYEVIQKRQSPCPFCIRDKLLEQDFYCWTCEHPILKRPFFLKDKRINYYGQKAHIQMVFDLTDVVSDSPISREVDAQYE</sequence>
<accession>A0A1H3HNT9</accession>
<dbReference type="PROSITE" id="PS50110">
    <property type="entry name" value="RESPONSE_REGULATORY"/>
    <property type="match status" value="2"/>
</dbReference>
<dbReference type="PANTHER" id="PTHR33121">
    <property type="entry name" value="CYCLIC DI-GMP PHOSPHODIESTERASE PDEF"/>
    <property type="match status" value="1"/>
</dbReference>